<gene>
    <name evidence="3" type="ORF">GCM10023307_31820</name>
</gene>
<evidence type="ECO:0000259" key="2">
    <source>
        <dbReference type="Pfam" id="PF07885"/>
    </source>
</evidence>
<evidence type="ECO:0000256" key="1">
    <source>
        <dbReference type="SAM" id="Phobius"/>
    </source>
</evidence>
<evidence type="ECO:0000313" key="3">
    <source>
        <dbReference type="EMBL" id="GAA4802704.1"/>
    </source>
</evidence>
<feature type="transmembrane region" description="Helical" evidence="1">
    <location>
        <begin position="54"/>
        <end position="71"/>
    </location>
</feature>
<keyword evidence="4" id="KW-1185">Reference proteome</keyword>
<feature type="transmembrane region" description="Helical" evidence="1">
    <location>
        <begin position="30"/>
        <end position="47"/>
    </location>
</feature>
<feature type="domain" description="Potassium channel" evidence="2">
    <location>
        <begin position="128"/>
        <end position="206"/>
    </location>
</feature>
<dbReference type="Pfam" id="PF07885">
    <property type="entry name" value="Ion_trans_2"/>
    <property type="match status" value="1"/>
</dbReference>
<reference evidence="4" key="1">
    <citation type="journal article" date="2019" name="Int. J. Syst. Evol. Microbiol.">
        <title>The Global Catalogue of Microorganisms (GCM) 10K type strain sequencing project: providing services to taxonomists for standard genome sequencing and annotation.</title>
        <authorList>
            <consortium name="The Broad Institute Genomics Platform"/>
            <consortium name="The Broad Institute Genome Sequencing Center for Infectious Disease"/>
            <person name="Wu L."/>
            <person name="Ma J."/>
        </authorList>
    </citation>
    <scope>NUCLEOTIDE SEQUENCE [LARGE SCALE GENOMIC DNA]</scope>
    <source>
        <strain evidence="4">JCM 18204</strain>
    </source>
</reference>
<keyword evidence="1" id="KW-0812">Transmembrane</keyword>
<dbReference type="EMBL" id="BAABJE010000017">
    <property type="protein sequence ID" value="GAA4802704.1"/>
    <property type="molecule type" value="Genomic_DNA"/>
</dbReference>
<evidence type="ECO:0000313" key="4">
    <source>
        <dbReference type="Proteomes" id="UP001499959"/>
    </source>
</evidence>
<name>A0ABP9C085_9GAMM</name>
<dbReference type="InterPro" id="IPR013099">
    <property type="entry name" value="K_chnl_dom"/>
</dbReference>
<sequence length="212" mass="22901">MRNPSRTLLWVQLLALLLYPFVGDSRAGHIVSTAISVGVLSAAVWMVHRSPRPGWIAGVLAAIGVGAWIAHNVTGSVALGALGAAGYAAAYFYAAVSLISYMMSDERATRDELWAAGATFMLFAEAYAWLFMLCQQWQPDAFLAPGGKVRPLDWVELLFLSATNFSATGLSDIIPLSPHARTLVIVEQWNGVMYMALIVSRLAGMLGRTRAN</sequence>
<comment type="caution">
    <text evidence="3">The sequence shown here is derived from an EMBL/GenBank/DDBJ whole genome shotgun (WGS) entry which is preliminary data.</text>
</comment>
<organism evidence="3 4">
    <name type="scientific">Lysobacter hankyongensis</name>
    <dbReference type="NCBI Taxonomy" id="1176535"/>
    <lineage>
        <taxon>Bacteria</taxon>
        <taxon>Pseudomonadati</taxon>
        <taxon>Pseudomonadota</taxon>
        <taxon>Gammaproteobacteria</taxon>
        <taxon>Lysobacterales</taxon>
        <taxon>Lysobacteraceae</taxon>
        <taxon>Lysobacter</taxon>
    </lineage>
</organism>
<accession>A0ABP9C085</accession>
<dbReference type="Gene3D" id="1.10.287.70">
    <property type="match status" value="1"/>
</dbReference>
<proteinExistence type="predicted"/>
<dbReference type="SUPFAM" id="SSF81324">
    <property type="entry name" value="Voltage-gated potassium channels"/>
    <property type="match status" value="1"/>
</dbReference>
<feature type="transmembrane region" description="Helical" evidence="1">
    <location>
        <begin position="113"/>
        <end position="132"/>
    </location>
</feature>
<dbReference type="Proteomes" id="UP001499959">
    <property type="component" value="Unassembled WGS sequence"/>
</dbReference>
<keyword evidence="1" id="KW-1133">Transmembrane helix</keyword>
<keyword evidence="1" id="KW-0472">Membrane</keyword>
<feature type="transmembrane region" description="Helical" evidence="1">
    <location>
        <begin position="77"/>
        <end position="101"/>
    </location>
</feature>
<dbReference type="RefSeq" id="WP_345304336.1">
    <property type="nucleotide sequence ID" value="NZ_BAABJE010000017.1"/>
</dbReference>
<protein>
    <recommendedName>
        <fullName evidence="2">Potassium channel domain-containing protein</fullName>
    </recommendedName>
</protein>